<keyword evidence="1" id="KW-0732">Signal</keyword>
<gene>
    <name evidence="2" type="ORF">DPMN_092163</name>
</gene>
<feature type="chain" id="PRO_5038692942" evidence="1">
    <location>
        <begin position="28"/>
        <end position="55"/>
    </location>
</feature>
<accession>A0A9D4L1U8</accession>
<comment type="caution">
    <text evidence="2">The sequence shown here is derived from an EMBL/GenBank/DDBJ whole genome shotgun (WGS) entry which is preliminary data.</text>
</comment>
<dbReference type="AlphaFoldDB" id="A0A9D4L1U8"/>
<organism evidence="2 3">
    <name type="scientific">Dreissena polymorpha</name>
    <name type="common">Zebra mussel</name>
    <name type="synonym">Mytilus polymorpha</name>
    <dbReference type="NCBI Taxonomy" id="45954"/>
    <lineage>
        <taxon>Eukaryota</taxon>
        <taxon>Metazoa</taxon>
        <taxon>Spiralia</taxon>
        <taxon>Lophotrochozoa</taxon>
        <taxon>Mollusca</taxon>
        <taxon>Bivalvia</taxon>
        <taxon>Autobranchia</taxon>
        <taxon>Heteroconchia</taxon>
        <taxon>Euheterodonta</taxon>
        <taxon>Imparidentia</taxon>
        <taxon>Neoheterodontei</taxon>
        <taxon>Myida</taxon>
        <taxon>Dreissenoidea</taxon>
        <taxon>Dreissenidae</taxon>
        <taxon>Dreissena</taxon>
    </lineage>
</organism>
<proteinExistence type="predicted"/>
<dbReference type="EMBL" id="JAIWYP010000003">
    <property type="protein sequence ID" value="KAH3849759.1"/>
    <property type="molecule type" value="Genomic_DNA"/>
</dbReference>
<reference evidence="2" key="1">
    <citation type="journal article" date="2019" name="bioRxiv">
        <title>The Genome of the Zebra Mussel, Dreissena polymorpha: A Resource for Invasive Species Research.</title>
        <authorList>
            <person name="McCartney M.A."/>
            <person name="Auch B."/>
            <person name="Kono T."/>
            <person name="Mallez S."/>
            <person name="Zhang Y."/>
            <person name="Obille A."/>
            <person name="Becker A."/>
            <person name="Abrahante J.E."/>
            <person name="Garbe J."/>
            <person name="Badalamenti J.P."/>
            <person name="Herman A."/>
            <person name="Mangelson H."/>
            <person name="Liachko I."/>
            <person name="Sullivan S."/>
            <person name="Sone E.D."/>
            <person name="Koren S."/>
            <person name="Silverstein K.A.T."/>
            <person name="Beckman K.B."/>
            <person name="Gohl D.M."/>
        </authorList>
    </citation>
    <scope>NUCLEOTIDE SEQUENCE</scope>
    <source>
        <strain evidence="2">Duluth1</strain>
        <tissue evidence="2">Whole animal</tissue>
    </source>
</reference>
<protein>
    <submittedName>
        <fullName evidence="2">Uncharacterized protein</fullName>
    </submittedName>
</protein>
<sequence>MGMSYQPWKILHFVVLQLYTCQIQVSCWLVDNIQTTWYESMVSEEVVKLASEKDG</sequence>
<dbReference type="Proteomes" id="UP000828390">
    <property type="component" value="Unassembled WGS sequence"/>
</dbReference>
<feature type="signal peptide" evidence="1">
    <location>
        <begin position="1"/>
        <end position="27"/>
    </location>
</feature>
<name>A0A9D4L1U8_DREPO</name>
<keyword evidence="3" id="KW-1185">Reference proteome</keyword>
<evidence type="ECO:0000313" key="3">
    <source>
        <dbReference type="Proteomes" id="UP000828390"/>
    </source>
</evidence>
<evidence type="ECO:0000256" key="1">
    <source>
        <dbReference type="SAM" id="SignalP"/>
    </source>
</evidence>
<evidence type="ECO:0000313" key="2">
    <source>
        <dbReference type="EMBL" id="KAH3849759.1"/>
    </source>
</evidence>
<reference evidence="2" key="2">
    <citation type="submission" date="2020-11" db="EMBL/GenBank/DDBJ databases">
        <authorList>
            <person name="McCartney M.A."/>
            <person name="Auch B."/>
            <person name="Kono T."/>
            <person name="Mallez S."/>
            <person name="Becker A."/>
            <person name="Gohl D.M."/>
            <person name="Silverstein K.A.T."/>
            <person name="Koren S."/>
            <person name="Bechman K.B."/>
            <person name="Herman A."/>
            <person name="Abrahante J.E."/>
            <person name="Garbe J."/>
        </authorList>
    </citation>
    <scope>NUCLEOTIDE SEQUENCE</scope>
    <source>
        <strain evidence="2">Duluth1</strain>
        <tissue evidence="2">Whole animal</tissue>
    </source>
</reference>